<dbReference type="eggNOG" id="KOG0252">
    <property type="taxonomic scope" value="Eukaryota"/>
</dbReference>
<dbReference type="Proteomes" id="UP000006514">
    <property type="component" value="Unassembled WGS sequence"/>
</dbReference>
<dbReference type="AlphaFoldDB" id="J0WSQ4"/>
<dbReference type="Gene3D" id="1.20.1250.20">
    <property type="entry name" value="MFS general substrate transporter like domains"/>
    <property type="match status" value="1"/>
</dbReference>
<dbReference type="InterPro" id="IPR036259">
    <property type="entry name" value="MFS_trans_sf"/>
</dbReference>
<dbReference type="SUPFAM" id="SSF103473">
    <property type="entry name" value="MFS general substrate transporter"/>
    <property type="match status" value="1"/>
</dbReference>
<feature type="transmembrane region" description="Helical" evidence="2">
    <location>
        <begin position="72"/>
        <end position="91"/>
    </location>
</feature>
<dbReference type="InParanoid" id="J0WSQ4"/>
<reference evidence="5" key="1">
    <citation type="journal article" date="2012" name="Science">
        <title>The Paleozoic origin of enzymatic lignin decomposition reconstructed from 31 fungal genomes.</title>
        <authorList>
            <person name="Floudas D."/>
            <person name="Binder M."/>
            <person name="Riley R."/>
            <person name="Barry K."/>
            <person name="Blanchette R.A."/>
            <person name="Henrissat B."/>
            <person name="Martinez A.T."/>
            <person name="Otillar R."/>
            <person name="Spatafora J.W."/>
            <person name="Yadav J.S."/>
            <person name="Aerts A."/>
            <person name="Benoit I."/>
            <person name="Boyd A."/>
            <person name="Carlson A."/>
            <person name="Copeland A."/>
            <person name="Coutinho P.M."/>
            <person name="de Vries R.P."/>
            <person name="Ferreira P."/>
            <person name="Findley K."/>
            <person name="Foster B."/>
            <person name="Gaskell J."/>
            <person name="Glotzer D."/>
            <person name="Gorecki P."/>
            <person name="Heitman J."/>
            <person name="Hesse C."/>
            <person name="Hori C."/>
            <person name="Igarashi K."/>
            <person name="Jurgens J.A."/>
            <person name="Kallen N."/>
            <person name="Kersten P."/>
            <person name="Kohler A."/>
            <person name="Kuees U."/>
            <person name="Kumar T.K.A."/>
            <person name="Kuo A."/>
            <person name="LaButti K."/>
            <person name="Larrondo L.F."/>
            <person name="Lindquist E."/>
            <person name="Ling A."/>
            <person name="Lombard V."/>
            <person name="Lucas S."/>
            <person name="Lundell T."/>
            <person name="Martin R."/>
            <person name="McLaughlin D.J."/>
            <person name="Morgenstern I."/>
            <person name="Morin E."/>
            <person name="Murat C."/>
            <person name="Nagy L.G."/>
            <person name="Nolan M."/>
            <person name="Ohm R.A."/>
            <person name="Patyshakuliyeva A."/>
            <person name="Rokas A."/>
            <person name="Ruiz-Duenas F.J."/>
            <person name="Sabat G."/>
            <person name="Salamov A."/>
            <person name="Samejima M."/>
            <person name="Schmutz J."/>
            <person name="Slot J.C."/>
            <person name="St John F."/>
            <person name="Stenlid J."/>
            <person name="Sun H."/>
            <person name="Sun S."/>
            <person name="Syed K."/>
            <person name="Tsang A."/>
            <person name="Wiebenga A."/>
            <person name="Young D."/>
            <person name="Pisabarro A."/>
            <person name="Eastwood D.C."/>
            <person name="Martin F."/>
            <person name="Cullen D."/>
            <person name="Grigoriev I.V."/>
            <person name="Hibbett D.S."/>
        </authorList>
    </citation>
    <scope>NUCLEOTIDE SEQUENCE [LARGE SCALE GENOMIC DNA]</scope>
    <source>
        <strain evidence="5">TFB10046</strain>
    </source>
</reference>
<dbReference type="GO" id="GO:0022857">
    <property type="term" value="F:transmembrane transporter activity"/>
    <property type="evidence" value="ECO:0007669"/>
    <property type="project" value="InterPro"/>
</dbReference>
<proteinExistence type="predicted"/>
<keyword evidence="2" id="KW-0472">Membrane</keyword>
<accession>J0WSQ4</accession>
<sequence length="135" mass="14360">MARWRAQVWLHQAIKAGANIDAVVGQLGLCYLADALGRKAISVYGKELMFIIVAMTLTLATPTGKLSPDARLIYLGAMCIFLGIGIGGGYPMESTIMSDRAVIRKPGALLGFICRIQGRGSLVGSVITMLVLLAH</sequence>
<dbReference type="OrthoDB" id="433512at2759"/>
<dbReference type="GO" id="GO:0016020">
    <property type="term" value="C:membrane"/>
    <property type="evidence" value="ECO:0007669"/>
    <property type="project" value="UniProtKB-SubCell"/>
</dbReference>
<evidence type="ECO:0000313" key="4">
    <source>
        <dbReference type="EMBL" id="EJD36297.1"/>
    </source>
</evidence>
<dbReference type="EMBL" id="JH687865">
    <property type="protein sequence ID" value="EJD36297.1"/>
    <property type="molecule type" value="Genomic_DNA"/>
</dbReference>
<organism evidence="4 5">
    <name type="scientific">Auricularia subglabra (strain TFB-10046 / SS5)</name>
    <name type="common">White-rot fungus</name>
    <name type="synonym">Auricularia delicata (strain TFB10046)</name>
    <dbReference type="NCBI Taxonomy" id="717982"/>
    <lineage>
        <taxon>Eukaryota</taxon>
        <taxon>Fungi</taxon>
        <taxon>Dikarya</taxon>
        <taxon>Basidiomycota</taxon>
        <taxon>Agaricomycotina</taxon>
        <taxon>Agaricomycetes</taxon>
        <taxon>Auriculariales</taxon>
        <taxon>Auriculariaceae</taxon>
        <taxon>Auricularia</taxon>
    </lineage>
</organism>
<keyword evidence="2" id="KW-1133">Transmembrane helix</keyword>
<protein>
    <recommendedName>
        <fullName evidence="3">Major facilitator superfamily (MFS) profile domain-containing protein</fullName>
    </recommendedName>
</protein>
<gene>
    <name evidence="4" type="ORF">AURDEDRAFT_130133</name>
</gene>
<evidence type="ECO:0000256" key="2">
    <source>
        <dbReference type="SAM" id="Phobius"/>
    </source>
</evidence>
<feature type="transmembrane region" description="Helical" evidence="2">
    <location>
        <begin position="112"/>
        <end position="134"/>
    </location>
</feature>
<dbReference type="KEGG" id="adl:AURDEDRAFT_130133"/>
<dbReference type="OMA" id="FIIVAMT"/>
<dbReference type="InterPro" id="IPR020846">
    <property type="entry name" value="MFS_dom"/>
</dbReference>
<keyword evidence="5" id="KW-1185">Reference proteome</keyword>
<name>J0WSQ4_AURST</name>
<feature type="domain" description="Major facilitator superfamily (MFS) profile" evidence="3">
    <location>
        <begin position="1"/>
        <end position="135"/>
    </location>
</feature>
<evidence type="ECO:0000313" key="5">
    <source>
        <dbReference type="Proteomes" id="UP000006514"/>
    </source>
</evidence>
<evidence type="ECO:0000256" key="1">
    <source>
        <dbReference type="ARBA" id="ARBA00004141"/>
    </source>
</evidence>
<evidence type="ECO:0000259" key="3">
    <source>
        <dbReference type="PROSITE" id="PS50850"/>
    </source>
</evidence>
<comment type="subcellular location">
    <subcellularLocation>
        <location evidence="1">Membrane</location>
        <topology evidence="1">Multi-pass membrane protein</topology>
    </subcellularLocation>
</comment>
<feature type="transmembrane region" description="Helical" evidence="2">
    <location>
        <begin position="48"/>
        <end position="66"/>
    </location>
</feature>
<keyword evidence="2" id="KW-0812">Transmembrane</keyword>
<dbReference type="PROSITE" id="PS50850">
    <property type="entry name" value="MFS"/>
    <property type="match status" value="1"/>
</dbReference>